<sequence>MVNVANTTYDASNSWIQSYCILLAYDIVVIGILVSAVKFILFKSKLTKGNKAKVFQQDLDLDLF</sequence>
<evidence type="ECO:0000256" key="1">
    <source>
        <dbReference type="SAM" id="Phobius"/>
    </source>
</evidence>
<dbReference type="GeneID" id="14905829"/>
<evidence type="ECO:0000313" key="3">
    <source>
        <dbReference type="Proteomes" id="UP000008983"/>
    </source>
</evidence>
<dbReference type="RefSeq" id="XP_004030960.1">
    <property type="nucleotide sequence ID" value="XM_004030912.1"/>
</dbReference>
<name>G0QYI5_ICHMU</name>
<proteinExistence type="predicted"/>
<feature type="transmembrane region" description="Helical" evidence="1">
    <location>
        <begin position="16"/>
        <end position="41"/>
    </location>
</feature>
<protein>
    <submittedName>
        <fullName evidence="2">Uncharacterized protein</fullName>
    </submittedName>
</protein>
<keyword evidence="1" id="KW-0812">Transmembrane</keyword>
<dbReference type="EMBL" id="GL984113">
    <property type="protein sequence ID" value="EGR29724.1"/>
    <property type="molecule type" value="Genomic_DNA"/>
</dbReference>
<accession>G0QYI5</accession>
<keyword evidence="1" id="KW-1133">Transmembrane helix</keyword>
<dbReference type="InParanoid" id="G0QYI5"/>
<reference evidence="2 3" key="1">
    <citation type="submission" date="2011-07" db="EMBL/GenBank/DDBJ databases">
        <authorList>
            <person name="Coyne R."/>
            <person name="Brami D."/>
            <person name="Johnson J."/>
            <person name="Hostetler J."/>
            <person name="Hannick L."/>
            <person name="Clark T."/>
            <person name="Cassidy-Hanley D."/>
            <person name="Inman J."/>
        </authorList>
    </citation>
    <scope>NUCLEOTIDE SEQUENCE [LARGE SCALE GENOMIC DNA]</scope>
    <source>
        <strain evidence="2 3">G5</strain>
    </source>
</reference>
<dbReference type="AlphaFoldDB" id="G0QYI5"/>
<keyword evidence="1" id="KW-0472">Membrane</keyword>
<keyword evidence="3" id="KW-1185">Reference proteome</keyword>
<gene>
    <name evidence="2" type="ORF">IMG5_149920</name>
</gene>
<organism evidence="2 3">
    <name type="scientific">Ichthyophthirius multifiliis</name>
    <name type="common">White spot disease agent</name>
    <name type="synonym">Ich</name>
    <dbReference type="NCBI Taxonomy" id="5932"/>
    <lineage>
        <taxon>Eukaryota</taxon>
        <taxon>Sar</taxon>
        <taxon>Alveolata</taxon>
        <taxon>Ciliophora</taxon>
        <taxon>Intramacronucleata</taxon>
        <taxon>Oligohymenophorea</taxon>
        <taxon>Hymenostomatida</taxon>
        <taxon>Ophryoglenina</taxon>
        <taxon>Ichthyophthirius</taxon>
    </lineage>
</organism>
<evidence type="ECO:0000313" key="2">
    <source>
        <dbReference type="EMBL" id="EGR29724.1"/>
    </source>
</evidence>
<dbReference type="Proteomes" id="UP000008983">
    <property type="component" value="Unassembled WGS sequence"/>
</dbReference>